<reference evidence="2" key="1">
    <citation type="submission" date="2020-02" db="EMBL/GenBank/DDBJ databases">
        <title>Bacillus sedimentmangrovi sp. nov., isolated from sediment of the mangrove ecosystem.</title>
        <authorList>
            <person name="Liu G."/>
        </authorList>
    </citation>
    <scope>NUCLEOTIDE SEQUENCE [LARGE SCALE GENOMIC DNA]</scope>
    <source>
        <strain evidence="2">SgZ-7</strain>
    </source>
</reference>
<name>A0A6B3TTX7_9BACI</name>
<dbReference type="Pfam" id="PF04397">
    <property type="entry name" value="LytTR"/>
    <property type="match status" value="1"/>
</dbReference>
<organism evidence="2 3">
    <name type="scientific">Neobacillus thermocopriae</name>
    <dbReference type="NCBI Taxonomy" id="1215031"/>
    <lineage>
        <taxon>Bacteria</taxon>
        <taxon>Bacillati</taxon>
        <taxon>Bacillota</taxon>
        <taxon>Bacilli</taxon>
        <taxon>Bacillales</taxon>
        <taxon>Bacillaceae</taxon>
        <taxon>Neobacillus</taxon>
    </lineage>
</organism>
<dbReference type="Proteomes" id="UP000481621">
    <property type="component" value="Unassembled WGS sequence"/>
</dbReference>
<dbReference type="RefSeq" id="WP_163252608.1">
    <property type="nucleotide sequence ID" value="NZ_JAAIUV010000032.1"/>
</dbReference>
<evidence type="ECO:0000313" key="3">
    <source>
        <dbReference type="Proteomes" id="UP000481621"/>
    </source>
</evidence>
<dbReference type="EMBL" id="JAAIUV010000032">
    <property type="protein sequence ID" value="NEX80152.1"/>
    <property type="molecule type" value="Genomic_DNA"/>
</dbReference>
<dbReference type="GO" id="GO:0003677">
    <property type="term" value="F:DNA binding"/>
    <property type="evidence" value="ECO:0007669"/>
    <property type="project" value="InterPro"/>
</dbReference>
<dbReference type="AlphaFoldDB" id="A0A6B3TTX7"/>
<feature type="domain" description="HTH LytTR-type" evidence="1">
    <location>
        <begin position="9"/>
        <end position="56"/>
    </location>
</feature>
<accession>A0A6B3TTX7</accession>
<protein>
    <recommendedName>
        <fullName evidence="1">HTH LytTR-type domain-containing protein</fullName>
    </recommendedName>
</protein>
<comment type="caution">
    <text evidence="2">The sequence shown here is derived from an EMBL/GenBank/DDBJ whole genome shotgun (WGS) entry which is preliminary data.</text>
</comment>
<sequence>MFQTRIYPYFGYYRPHKSYLIPINKIKVLQPDPFMRSYNIMEGCSEEIKVSMNKIKIYINA</sequence>
<evidence type="ECO:0000259" key="1">
    <source>
        <dbReference type="Pfam" id="PF04397"/>
    </source>
</evidence>
<dbReference type="InterPro" id="IPR007492">
    <property type="entry name" value="LytTR_DNA-bd_dom"/>
</dbReference>
<proteinExistence type="predicted"/>
<gene>
    <name evidence="2" type="ORF">G4Z05_14960</name>
</gene>
<evidence type="ECO:0000313" key="2">
    <source>
        <dbReference type="EMBL" id="NEX80152.1"/>
    </source>
</evidence>
<keyword evidence="3" id="KW-1185">Reference proteome</keyword>